<dbReference type="Proteomes" id="UP000005396">
    <property type="component" value="Unassembled WGS sequence"/>
</dbReference>
<evidence type="ECO:0000313" key="2">
    <source>
        <dbReference type="EMBL" id="EDP12445.1"/>
    </source>
</evidence>
<name>A8S5T2_ENTBW</name>
<evidence type="ECO:0000313" key="3">
    <source>
        <dbReference type="Proteomes" id="UP000005396"/>
    </source>
</evidence>
<accession>A8S5T2</accession>
<feature type="transmembrane region" description="Helical" evidence="1">
    <location>
        <begin position="6"/>
        <end position="30"/>
    </location>
</feature>
<dbReference type="AlphaFoldDB" id="A8S5T2"/>
<dbReference type="PaxDb" id="411902-CLOBOL_07310"/>
<reference evidence="2 3" key="1">
    <citation type="submission" date="2007-08" db="EMBL/GenBank/DDBJ databases">
        <authorList>
            <person name="Fulton L."/>
            <person name="Clifton S."/>
            <person name="Fulton B."/>
            <person name="Xu J."/>
            <person name="Minx P."/>
            <person name="Pepin K.H."/>
            <person name="Johnson M."/>
            <person name="Thiruvilangam P."/>
            <person name="Bhonagiri V."/>
            <person name="Nash W.E."/>
            <person name="Mardis E.R."/>
            <person name="Wilson R.K."/>
        </authorList>
    </citation>
    <scope>NUCLEOTIDE SEQUENCE [LARGE SCALE GENOMIC DNA]</scope>
    <source>
        <strain evidence="3">ATCC BAA-613 / DSM 15670 / CCUG 46953 / JCM 12243 / WAL 16351</strain>
    </source>
</reference>
<keyword evidence="1" id="KW-0472">Membrane</keyword>
<reference evidence="2 3" key="2">
    <citation type="submission" date="2007-09" db="EMBL/GenBank/DDBJ databases">
        <title>Draft genome sequence of Clostridium bolteae (ATCC BAA-613).</title>
        <authorList>
            <person name="Sudarsanam P."/>
            <person name="Ley R."/>
            <person name="Guruge J."/>
            <person name="Turnbaugh P.J."/>
            <person name="Mahowald M."/>
            <person name="Liep D."/>
            <person name="Gordon J."/>
        </authorList>
    </citation>
    <scope>NUCLEOTIDE SEQUENCE [LARGE SCALE GENOMIC DNA]</scope>
    <source>
        <strain evidence="3">ATCC BAA-613 / DSM 15670 / CCUG 46953 / JCM 12243 / WAL 16351</strain>
    </source>
</reference>
<dbReference type="HOGENOM" id="CLU_3307276_0_0_9"/>
<dbReference type="EMBL" id="ABCC02000077">
    <property type="protein sequence ID" value="EDP12445.1"/>
    <property type="molecule type" value="Genomic_DNA"/>
</dbReference>
<sequence>MFVHDIFCYILTLYLFLFTSKTHITVYVFLYAGEIINGT</sequence>
<evidence type="ECO:0000256" key="1">
    <source>
        <dbReference type="SAM" id="Phobius"/>
    </source>
</evidence>
<organism evidence="2 3">
    <name type="scientific">Enterocloster bolteae (strain ATCC BAA-613 / DSM 15670 / CCUG 46953 / JCM 12243 / WAL 16351)</name>
    <name type="common">Clostridium bolteae</name>
    <dbReference type="NCBI Taxonomy" id="411902"/>
    <lineage>
        <taxon>Bacteria</taxon>
        <taxon>Bacillati</taxon>
        <taxon>Bacillota</taxon>
        <taxon>Clostridia</taxon>
        <taxon>Lachnospirales</taxon>
        <taxon>Lachnospiraceae</taxon>
        <taxon>Enterocloster</taxon>
    </lineage>
</organism>
<protein>
    <submittedName>
        <fullName evidence="2">Uncharacterized protein</fullName>
    </submittedName>
</protein>
<keyword evidence="1" id="KW-0812">Transmembrane</keyword>
<comment type="caution">
    <text evidence="2">The sequence shown here is derived from an EMBL/GenBank/DDBJ whole genome shotgun (WGS) entry which is preliminary data.</text>
</comment>
<proteinExistence type="predicted"/>
<gene>
    <name evidence="2" type="ORF">CLOBOL_07310</name>
</gene>
<keyword evidence="1" id="KW-1133">Transmembrane helix</keyword>